<comment type="caution">
    <text evidence="6">The sequence shown here is derived from an EMBL/GenBank/DDBJ whole genome shotgun (WGS) entry which is preliminary data.</text>
</comment>
<evidence type="ECO:0000313" key="7">
    <source>
        <dbReference type="Proteomes" id="UP000516260"/>
    </source>
</evidence>
<feature type="compositionally biased region" description="Basic and acidic residues" evidence="4">
    <location>
        <begin position="402"/>
        <end position="414"/>
    </location>
</feature>
<keyword evidence="7" id="KW-1185">Reference proteome</keyword>
<gene>
    <name evidence="6" type="ORF">fugu_003229</name>
</gene>
<feature type="repeat" description="ANK" evidence="3">
    <location>
        <begin position="305"/>
        <end position="337"/>
    </location>
</feature>
<feature type="repeat" description="ANK" evidence="3">
    <location>
        <begin position="272"/>
        <end position="304"/>
    </location>
</feature>
<feature type="repeat" description="ANK" evidence="3">
    <location>
        <begin position="371"/>
        <end position="403"/>
    </location>
</feature>
<keyword evidence="1" id="KW-0677">Repeat</keyword>
<dbReference type="InterPro" id="IPR002110">
    <property type="entry name" value="Ankyrin_rpt"/>
</dbReference>
<dbReference type="PROSITE" id="PS50297">
    <property type="entry name" value="ANK_REP_REGION"/>
    <property type="match status" value="5"/>
</dbReference>
<evidence type="ECO:0000259" key="5">
    <source>
        <dbReference type="Pfam" id="PF25521"/>
    </source>
</evidence>
<dbReference type="InterPro" id="IPR036770">
    <property type="entry name" value="Ankyrin_rpt-contain_sf"/>
</dbReference>
<sequence length="436" mass="45988">MFSRQEGKLNRQQTMELGHHILKAHIFKGLSKKTGVSSSVLQAMWVNCSTDSLSAALASLRNLYTPNIKVSRLLMLGGASTSWCTEVIGHAPILAVHAHLGHVEMVGLLLEMGAPVEGTTDSGMVPLSLAAAAGHADIVSLLCKKGAKVGHADKNGQCALVHAALKGHAEIINILLGQDWGTEITGDPLQHQNVTPKTQAVQQALTAAASLGHTQVVKNILDLKDEQLAVQMDAQDTLWGETALSAASGRGRMEVCAFLLELGPNLEIANRRGMVPLLSATKHGHTQVAELLLQQGADINVGDKLGRTALMLAAAEGHHSTAELLLAKGAPLSSADQEGLTALTWACLKGQKGVVQLLVEAGADLNQSDRQGRTPLDLAALNGDADTVHCLVENGAVLERTDNWRRQRQDERLPESGPGGLAAEESLQDGLQNSAA</sequence>
<evidence type="ECO:0000256" key="4">
    <source>
        <dbReference type="SAM" id="MobiDB-lite"/>
    </source>
</evidence>
<protein>
    <recommendedName>
        <fullName evidence="5">TANC1/2-like winged helix domain-containing protein</fullName>
    </recommendedName>
</protein>
<evidence type="ECO:0000256" key="1">
    <source>
        <dbReference type="ARBA" id="ARBA00022737"/>
    </source>
</evidence>
<feature type="domain" description="TANC1/2-like winged helix" evidence="5">
    <location>
        <begin position="2"/>
        <end position="52"/>
    </location>
</feature>
<keyword evidence="2 3" id="KW-0040">ANK repeat</keyword>
<feature type="region of interest" description="Disordered" evidence="4">
    <location>
        <begin position="402"/>
        <end position="436"/>
    </location>
</feature>
<feature type="repeat" description="ANK" evidence="3">
    <location>
        <begin position="338"/>
        <end position="370"/>
    </location>
</feature>
<dbReference type="Gene3D" id="1.25.40.20">
    <property type="entry name" value="Ankyrin repeat-containing domain"/>
    <property type="match status" value="3"/>
</dbReference>
<dbReference type="Pfam" id="PF12796">
    <property type="entry name" value="Ank_2"/>
    <property type="match status" value="3"/>
</dbReference>
<organism evidence="6 7">
    <name type="scientific">Takifugu bimaculatus</name>
    <dbReference type="NCBI Taxonomy" id="433685"/>
    <lineage>
        <taxon>Eukaryota</taxon>
        <taxon>Metazoa</taxon>
        <taxon>Chordata</taxon>
        <taxon>Craniata</taxon>
        <taxon>Vertebrata</taxon>
        <taxon>Euteleostomi</taxon>
        <taxon>Actinopterygii</taxon>
        <taxon>Neopterygii</taxon>
        <taxon>Teleostei</taxon>
        <taxon>Neoteleostei</taxon>
        <taxon>Acanthomorphata</taxon>
        <taxon>Eupercaria</taxon>
        <taxon>Tetraodontiformes</taxon>
        <taxon>Tetradontoidea</taxon>
        <taxon>Tetraodontidae</taxon>
        <taxon>Takifugu</taxon>
    </lineage>
</organism>
<feature type="repeat" description="ANK" evidence="3">
    <location>
        <begin position="239"/>
        <end position="271"/>
    </location>
</feature>
<dbReference type="PROSITE" id="PS50088">
    <property type="entry name" value="ANK_REPEAT"/>
    <property type="match status" value="6"/>
</dbReference>
<reference evidence="6 7" key="1">
    <citation type="submission" date="2019-04" db="EMBL/GenBank/DDBJ databases">
        <title>The sequence and de novo assembly of Takifugu bimaculatus genome using PacBio and Hi-C technologies.</title>
        <authorList>
            <person name="Xu P."/>
            <person name="Liu B."/>
            <person name="Zhou Z."/>
        </authorList>
    </citation>
    <scope>NUCLEOTIDE SEQUENCE [LARGE SCALE GENOMIC DNA]</scope>
    <source>
        <strain evidence="6">TB-2018</strain>
        <tissue evidence="6">Muscle</tissue>
    </source>
</reference>
<dbReference type="EMBL" id="SWLE01000016">
    <property type="protein sequence ID" value="TNM90940.1"/>
    <property type="molecule type" value="Genomic_DNA"/>
</dbReference>
<evidence type="ECO:0000256" key="2">
    <source>
        <dbReference type="ARBA" id="ARBA00023043"/>
    </source>
</evidence>
<evidence type="ECO:0000313" key="6">
    <source>
        <dbReference type="EMBL" id="TNM90940.1"/>
    </source>
</evidence>
<accession>A0A4Z2BIG1</accession>
<feature type="repeat" description="ANK" evidence="3">
    <location>
        <begin position="122"/>
        <end position="154"/>
    </location>
</feature>
<dbReference type="AlphaFoldDB" id="A0A4Z2BIG1"/>
<dbReference type="SUPFAM" id="SSF48403">
    <property type="entry name" value="Ankyrin repeat"/>
    <property type="match status" value="1"/>
</dbReference>
<dbReference type="Pfam" id="PF25521">
    <property type="entry name" value="WHD_TANC1"/>
    <property type="match status" value="1"/>
</dbReference>
<evidence type="ECO:0000256" key="3">
    <source>
        <dbReference type="PROSITE-ProRule" id="PRU00023"/>
    </source>
</evidence>
<dbReference type="Proteomes" id="UP000516260">
    <property type="component" value="Chromosome 3"/>
</dbReference>
<dbReference type="PANTHER" id="PTHR24171">
    <property type="entry name" value="ANKYRIN REPEAT DOMAIN-CONTAINING PROTEIN 39-RELATED"/>
    <property type="match status" value="1"/>
</dbReference>
<dbReference type="SMART" id="SM00248">
    <property type="entry name" value="ANK"/>
    <property type="match status" value="9"/>
</dbReference>
<name>A0A4Z2BIG1_9TELE</name>
<dbReference type="InterPro" id="IPR058056">
    <property type="entry name" value="WH_TANC1/2"/>
</dbReference>
<proteinExistence type="predicted"/>
<dbReference type="PRINTS" id="PR01415">
    <property type="entry name" value="ANKYRIN"/>
</dbReference>